<name>A0ACC6Q5G8_9ACTN</name>
<dbReference type="EMBL" id="JBBKAJ010000022">
    <property type="protein sequence ID" value="MEJ8638993.1"/>
    <property type="molecule type" value="Genomic_DNA"/>
</dbReference>
<evidence type="ECO:0000313" key="1">
    <source>
        <dbReference type="EMBL" id="MEJ8638993.1"/>
    </source>
</evidence>
<proteinExistence type="predicted"/>
<protein>
    <submittedName>
        <fullName evidence="1">TniQ family protein</fullName>
    </submittedName>
</protein>
<dbReference type="Proteomes" id="UP001377168">
    <property type="component" value="Unassembled WGS sequence"/>
</dbReference>
<comment type="caution">
    <text evidence="1">The sequence shown here is derived from an EMBL/GenBank/DDBJ whole genome shotgun (WGS) entry which is preliminary data.</text>
</comment>
<evidence type="ECO:0000313" key="2">
    <source>
        <dbReference type="Proteomes" id="UP001377168"/>
    </source>
</evidence>
<accession>A0ACC6Q5G8</accession>
<organism evidence="1 2">
    <name type="scientific">Streptomyces achmelvichensis</name>
    <dbReference type="NCBI Taxonomy" id="3134111"/>
    <lineage>
        <taxon>Bacteria</taxon>
        <taxon>Bacillati</taxon>
        <taxon>Actinomycetota</taxon>
        <taxon>Actinomycetes</taxon>
        <taxon>Kitasatosporales</taxon>
        <taxon>Streptomycetaceae</taxon>
        <taxon>Streptomyces</taxon>
    </lineage>
</organism>
<keyword evidence="2" id="KW-1185">Reference proteome</keyword>
<reference evidence="1" key="1">
    <citation type="submission" date="2024-03" db="EMBL/GenBank/DDBJ databases">
        <title>Novel Streptomyces species of biotechnological and ecological value are a feature of Machair soil.</title>
        <authorList>
            <person name="Prole J.R."/>
            <person name="Goodfellow M."/>
            <person name="Allenby N."/>
            <person name="Ward A.C."/>
        </authorList>
    </citation>
    <scope>NUCLEOTIDE SEQUENCE</scope>
    <source>
        <strain evidence="1">MS2.AVA.5</strain>
    </source>
</reference>
<gene>
    <name evidence="1" type="ORF">WKI67_37160</name>
</gene>
<sequence>MNTWTHERIPLTVAPFPGEALDSWLERYAHRLRTHTVDFADYLGLSHAGLRRMVRRLHRDEADLLQRRTGIEVEQLRSMTLERFDGSLVRIAAKTRRLTAPAHWRVYGTTSRYCPACLTDDQGRWQLHWRLGWTFACTRHNLLLLELCPACGKHPPVASGGNHRMLPRPAACRALTDRSGCGARCGFSLTKAPAVGLRAGEAVLLAQAHVDATVIADHHSPAALERAGELSHLGRRALRGIRTHPEDVPAVALDIVHACGRALGGTEASWEVHDARNVAIGTALASIATDPTHPLVDEVFAWMCLSPEQENFELREHPTRYLRNWTSAGPRVVRRILAASDPQLTLKARLRYGTATAEPAEPCLSESDITVRASKTPGMLWPSWTLRLLPPKSPHQPRIAGIRRACASLMLIPGGPAGHRMAARIMGNPQFRSNLESLLAFVDVDDICSTLVHYARVLDAHEVPIDYARRRALFADEAGALPLDENAHWRLCKSLGTRQFQQVHLERLHWQLRRLLLGADPQLGNHAPAWTHRFAYRTHPEILAFLDEQARRNLAAHHVTDEPVTWEPPADWLATTALPQPPVDVSAERLRALLTPDSTARDIAQTLGLTVHQLRLLMESRRLSAQTRPHNKGNYPRPTRQGYLVPDRLRDLYQRQGLQQRQIAQLAGCTPGIVKTALKQANIPLRPRRAAGELRRSVDPVWLRTEYHDKGRTVADIARELAAPDTNVSQLLDAWGIPRHPPGHSAPPAWQPSPFASLGVPLSPDMERISTRAGALEELRTALLLPGYRTRRAAALTLGIPRTSLNGRLKKLETAAGFAIFNHRKRPVAPTARGQALLDEAQLLLQRLDTRSRPRPVTCSSSPLGTIHAVLGSVP</sequence>